<accession>A0A1D3TNB9</accession>
<evidence type="ECO:0000313" key="1">
    <source>
        <dbReference type="EMBL" id="SCP94787.1"/>
    </source>
</evidence>
<dbReference type="InterPro" id="IPR007351">
    <property type="entry name" value="YjbR"/>
</dbReference>
<dbReference type="AlphaFoldDB" id="A0A1D3TNB9"/>
<dbReference type="InterPro" id="IPR058532">
    <property type="entry name" value="YjbR/MT2646/Rv2570-like"/>
</dbReference>
<dbReference type="InterPro" id="IPR038056">
    <property type="entry name" value="YjbR-like_sf"/>
</dbReference>
<dbReference type="PANTHER" id="PTHR35145">
    <property type="entry name" value="CYTOPLASMIC PROTEIN-RELATED"/>
    <property type="match status" value="1"/>
</dbReference>
<keyword evidence="1" id="KW-0238">DNA-binding</keyword>
<dbReference type="PANTHER" id="PTHR35145:SF1">
    <property type="entry name" value="CYTOPLASMIC PROTEIN"/>
    <property type="match status" value="1"/>
</dbReference>
<dbReference type="SUPFAM" id="SSF142906">
    <property type="entry name" value="YjbR-like"/>
    <property type="match status" value="1"/>
</dbReference>
<organism evidence="1 2">
    <name type="scientific">Anaerobium acetethylicum</name>
    <dbReference type="NCBI Taxonomy" id="1619234"/>
    <lineage>
        <taxon>Bacteria</taxon>
        <taxon>Bacillati</taxon>
        <taxon>Bacillota</taxon>
        <taxon>Clostridia</taxon>
        <taxon>Lachnospirales</taxon>
        <taxon>Lachnospiraceae</taxon>
        <taxon>Anaerobium</taxon>
    </lineage>
</organism>
<dbReference type="Proteomes" id="UP000199315">
    <property type="component" value="Unassembled WGS sequence"/>
</dbReference>
<name>A0A1D3TNB9_9FIRM</name>
<sequence length="116" mass="13848">MKSKQEIIEYCKTLPETYEDYPFDDETAVMRCRGNKKIFVLIFVRGDVLWINVKVDPEWAGFWRNAYDSVVPGYHMNKKHWNTIIMDGTVPWEEVKRMIAESYDLVKPRVKKPNFI</sequence>
<evidence type="ECO:0000313" key="2">
    <source>
        <dbReference type="Proteomes" id="UP000199315"/>
    </source>
</evidence>
<dbReference type="STRING" id="1619234.SAMN05421730_100150"/>
<dbReference type="OrthoDB" id="9789813at2"/>
<gene>
    <name evidence="1" type="ORF">SAMN05421730_100150</name>
</gene>
<dbReference type="RefSeq" id="WP_091228470.1">
    <property type="nucleotide sequence ID" value="NZ_FMKA01000001.1"/>
</dbReference>
<dbReference type="GO" id="GO:0003677">
    <property type="term" value="F:DNA binding"/>
    <property type="evidence" value="ECO:0007669"/>
    <property type="project" value="UniProtKB-KW"/>
</dbReference>
<proteinExistence type="predicted"/>
<reference evidence="1 2" key="1">
    <citation type="submission" date="2016-09" db="EMBL/GenBank/DDBJ databases">
        <authorList>
            <person name="Capua I."/>
            <person name="De Benedictis P."/>
            <person name="Joannis T."/>
            <person name="Lombin L.H."/>
            <person name="Cattoli G."/>
        </authorList>
    </citation>
    <scope>NUCLEOTIDE SEQUENCE [LARGE SCALE GENOMIC DNA]</scope>
    <source>
        <strain evidence="1 2">GluBS11</strain>
    </source>
</reference>
<keyword evidence="2" id="KW-1185">Reference proteome</keyword>
<protein>
    <submittedName>
        <fullName evidence="1">Predicted DNA-binding protein, MmcQ/YjbR family</fullName>
    </submittedName>
</protein>
<dbReference type="Pfam" id="PF04237">
    <property type="entry name" value="YjbR"/>
    <property type="match status" value="1"/>
</dbReference>
<dbReference type="Gene3D" id="3.90.1150.30">
    <property type="match status" value="1"/>
</dbReference>
<dbReference type="EMBL" id="FMKA01000001">
    <property type="protein sequence ID" value="SCP94787.1"/>
    <property type="molecule type" value="Genomic_DNA"/>
</dbReference>